<dbReference type="AlphaFoldDB" id="A0A1J1IBP4"/>
<evidence type="ECO:0000313" key="2">
    <source>
        <dbReference type="Proteomes" id="UP000183832"/>
    </source>
</evidence>
<evidence type="ECO:0000313" key="1">
    <source>
        <dbReference type="EMBL" id="CRK97162.1"/>
    </source>
</evidence>
<proteinExistence type="predicted"/>
<name>A0A1J1IBP4_9DIPT</name>
<protein>
    <submittedName>
        <fullName evidence="1">CLUMA_CG010559, isoform A</fullName>
    </submittedName>
</protein>
<reference evidence="1 2" key="1">
    <citation type="submission" date="2015-04" db="EMBL/GenBank/DDBJ databases">
        <authorList>
            <person name="Syromyatnikov M.Y."/>
            <person name="Popov V.N."/>
        </authorList>
    </citation>
    <scope>NUCLEOTIDE SEQUENCE [LARGE SCALE GENOMIC DNA]</scope>
</reference>
<dbReference type="EMBL" id="CVRI01000047">
    <property type="protein sequence ID" value="CRK97162.1"/>
    <property type="molecule type" value="Genomic_DNA"/>
</dbReference>
<accession>A0A1J1IBP4</accession>
<dbReference type="Proteomes" id="UP000183832">
    <property type="component" value="Unassembled WGS sequence"/>
</dbReference>
<keyword evidence="2" id="KW-1185">Reference proteome</keyword>
<sequence>MKTVAVSRGGIYTKITNDLQFLEKFPQKQQMIYFRSISGDSFNILRDSHKYSSFASMQILLALLNETSSVLEQVFVINLQICTTDNFSYVNIKQFV</sequence>
<organism evidence="1 2">
    <name type="scientific">Clunio marinus</name>
    <dbReference type="NCBI Taxonomy" id="568069"/>
    <lineage>
        <taxon>Eukaryota</taxon>
        <taxon>Metazoa</taxon>
        <taxon>Ecdysozoa</taxon>
        <taxon>Arthropoda</taxon>
        <taxon>Hexapoda</taxon>
        <taxon>Insecta</taxon>
        <taxon>Pterygota</taxon>
        <taxon>Neoptera</taxon>
        <taxon>Endopterygota</taxon>
        <taxon>Diptera</taxon>
        <taxon>Nematocera</taxon>
        <taxon>Chironomoidea</taxon>
        <taxon>Chironomidae</taxon>
        <taxon>Clunio</taxon>
    </lineage>
</organism>
<gene>
    <name evidence="1" type="ORF">CLUMA_CG010559</name>
</gene>